<dbReference type="CDD" id="cd05387">
    <property type="entry name" value="BY-kinase"/>
    <property type="match status" value="1"/>
</dbReference>
<evidence type="ECO:0000256" key="11">
    <source>
        <dbReference type="ARBA" id="ARBA00023169"/>
    </source>
</evidence>
<comment type="catalytic activity">
    <reaction evidence="13">
        <text>L-tyrosyl-[protein] + ATP = O-phospho-L-tyrosyl-[protein] + ADP + H(+)</text>
        <dbReference type="Rhea" id="RHEA:10596"/>
        <dbReference type="Rhea" id="RHEA-COMP:10136"/>
        <dbReference type="Rhea" id="RHEA-COMP:20101"/>
        <dbReference type="ChEBI" id="CHEBI:15378"/>
        <dbReference type="ChEBI" id="CHEBI:30616"/>
        <dbReference type="ChEBI" id="CHEBI:46858"/>
        <dbReference type="ChEBI" id="CHEBI:61978"/>
        <dbReference type="ChEBI" id="CHEBI:456216"/>
        <dbReference type="EC" id="2.7.10.2"/>
    </reaction>
</comment>
<feature type="non-terminal residue" evidence="15">
    <location>
        <position position="197"/>
    </location>
</feature>
<comment type="pathway">
    <text evidence="1">Capsule biogenesis; capsule polysaccharide biosynthesis.</text>
</comment>
<dbReference type="EC" id="2.7.10.2" evidence="3"/>
<protein>
    <recommendedName>
        <fullName evidence="4">Tyrosine-protein kinase CpsD</fullName>
        <ecNumber evidence="3">2.7.10.2</ecNumber>
    </recommendedName>
</protein>
<comment type="caution">
    <text evidence="15">The sequence shown here is derived from an EMBL/GenBank/DDBJ whole genome shotgun (WGS) entry which is preliminary data.</text>
</comment>
<evidence type="ECO:0000259" key="14">
    <source>
        <dbReference type="Pfam" id="PF13614"/>
    </source>
</evidence>
<evidence type="ECO:0000256" key="10">
    <source>
        <dbReference type="ARBA" id="ARBA00023137"/>
    </source>
</evidence>
<dbReference type="InterPro" id="IPR027417">
    <property type="entry name" value="P-loop_NTPase"/>
</dbReference>
<name>A0ABR4XQ04_9LACO</name>
<dbReference type="EMBL" id="AXCV01000558">
    <property type="protein sequence ID" value="KGO22306.1"/>
    <property type="molecule type" value="Genomic_DNA"/>
</dbReference>
<evidence type="ECO:0000256" key="8">
    <source>
        <dbReference type="ARBA" id="ARBA00022840"/>
    </source>
</evidence>
<dbReference type="PANTHER" id="PTHR32309:SF13">
    <property type="entry name" value="FERRIC ENTEROBACTIN TRANSPORT PROTEIN FEPE"/>
    <property type="match status" value="1"/>
</dbReference>
<keyword evidence="8" id="KW-0067">ATP-binding</keyword>
<dbReference type="SUPFAM" id="SSF52540">
    <property type="entry name" value="P-loop containing nucleoside triphosphate hydrolases"/>
    <property type="match status" value="1"/>
</dbReference>
<dbReference type="Proteomes" id="UP000030023">
    <property type="component" value="Unassembled WGS sequence"/>
</dbReference>
<keyword evidence="11" id="KW-0270">Exopolysaccharide synthesis</keyword>
<dbReference type="InterPro" id="IPR025669">
    <property type="entry name" value="AAA_dom"/>
</dbReference>
<evidence type="ECO:0000313" key="15">
    <source>
        <dbReference type="EMBL" id="KGO22306.1"/>
    </source>
</evidence>
<dbReference type="InterPro" id="IPR005702">
    <property type="entry name" value="Wzc-like_C"/>
</dbReference>
<keyword evidence="6" id="KW-0547">Nucleotide-binding</keyword>
<dbReference type="Gene3D" id="3.40.50.300">
    <property type="entry name" value="P-loop containing nucleotide triphosphate hydrolases"/>
    <property type="match status" value="1"/>
</dbReference>
<accession>A0ABR4XQ04</accession>
<evidence type="ECO:0000256" key="12">
    <source>
        <dbReference type="ARBA" id="ARBA00024964"/>
    </source>
</evidence>
<keyword evidence="16" id="KW-1185">Reference proteome</keyword>
<evidence type="ECO:0000256" key="2">
    <source>
        <dbReference type="ARBA" id="ARBA00007316"/>
    </source>
</evidence>
<feature type="domain" description="AAA" evidence="14">
    <location>
        <begin position="65"/>
        <end position="181"/>
    </location>
</feature>
<evidence type="ECO:0000256" key="3">
    <source>
        <dbReference type="ARBA" id="ARBA00011903"/>
    </source>
</evidence>
<keyword evidence="10" id="KW-0829">Tyrosine-protein kinase</keyword>
<comment type="similarity">
    <text evidence="2">Belongs to the CpsD/CapB family.</text>
</comment>
<evidence type="ECO:0000313" key="16">
    <source>
        <dbReference type="Proteomes" id="UP000030023"/>
    </source>
</evidence>
<evidence type="ECO:0000256" key="1">
    <source>
        <dbReference type="ARBA" id="ARBA00005132"/>
    </source>
</evidence>
<organism evidence="15 16">
    <name type="scientific">Oenococcus alcoholitolerans</name>
    <dbReference type="NCBI Taxonomy" id="931074"/>
    <lineage>
        <taxon>Bacteria</taxon>
        <taxon>Bacillati</taxon>
        <taxon>Bacillota</taxon>
        <taxon>Bacilli</taxon>
        <taxon>Lactobacillales</taxon>
        <taxon>Lactobacillaceae</taxon>
        <taxon>Oenococcus</taxon>
    </lineage>
</organism>
<evidence type="ECO:0000256" key="6">
    <source>
        <dbReference type="ARBA" id="ARBA00022741"/>
    </source>
</evidence>
<keyword evidence="5" id="KW-0808">Transferase</keyword>
<dbReference type="NCBIfam" id="TIGR01007">
    <property type="entry name" value="eps_fam"/>
    <property type="match status" value="1"/>
</dbReference>
<comment type="function">
    <text evidence="12">Involved in the regulation of capsular polysaccharide biosynthesis. Autophosphorylation of CpsD attenuates its activity and reduces the level of encapsulation. May be part of a complex that directs the coordinated polymerization and export to the cell surface of the capsular polysaccharide.</text>
</comment>
<keyword evidence="7" id="KW-0418">Kinase</keyword>
<evidence type="ECO:0000256" key="9">
    <source>
        <dbReference type="ARBA" id="ARBA00022903"/>
    </source>
</evidence>
<evidence type="ECO:0000256" key="4">
    <source>
        <dbReference type="ARBA" id="ARBA00019200"/>
    </source>
</evidence>
<dbReference type="Pfam" id="PF13614">
    <property type="entry name" value="AAA_31"/>
    <property type="match status" value="1"/>
</dbReference>
<evidence type="ECO:0000256" key="13">
    <source>
        <dbReference type="ARBA" id="ARBA00051245"/>
    </source>
</evidence>
<evidence type="ECO:0000256" key="5">
    <source>
        <dbReference type="ARBA" id="ARBA00022679"/>
    </source>
</evidence>
<dbReference type="InterPro" id="IPR050445">
    <property type="entry name" value="Bact_polysacc_biosynth/exp"/>
</dbReference>
<reference evidence="15 16" key="1">
    <citation type="journal article" date="2014" name="Antonie Van Leeuwenhoek">
        <title>Oenococcus alcoholitolerans sp. nov., a lactic acid bacteria isolated from cachaca and ethanol fermentation processes.</title>
        <authorList>
            <person name="Badotti F."/>
            <person name="Moreira A.P."/>
            <person name="Tonon L.A."/>
            <person name="de Lucena B.T."/>
            <person name="Gomes Fde C."/>
            <person name="Kruger R."/>
            <person name="Thompson C.C."/>
            <person name="de Morais M.A.Jr."/>
            <person name="Rosa C.A."/>
            <person name="Thompson F.L."/>
        </authorList>
    </citation>
    <scope>NUCLEOTIDE SEQUENCE [LARGE SCALE GENOMIC DNA]</scope>
    <source>
        <strain evidence="15 16">UFRJ-M7.2.18</strain>
    </source>
</reference>
<dbReference type="PANTHER" id="PTHR32309">
    <property type="entry name" value="TYROSINE-PROTEIN KINASE"/>
    <property type="match status" value="1"/>
</dbReference>
<keyword evidence="9" id="KW-0972">Capsule biogenesis/degradation</keyword>
<gene>
    <name evidence="15" type="ORF">Q757_09275</name>
</gene>
<sequence>MFGRKRKSLKNNQSARFGVPLVTKDDPQNVVSEQFRVLRANIDFASAAIKNFKTVLFTSSEMSDGKSTTAQNLAVAWAQAGKSVLLVDADLRRPTIDKTFGIDNSRGLTTILAMGDQPADMIVQTEVQGLFVLASGPLPPNPSELLGSAKMIQLIDWMKAQFDLVVIDSTPLLMVPDAQSLLPRTDGVVLVAALGKT</sequence>
<evidence type="ECO:0000256" key="7">
    <source>
        <dbReference type="ARBA" id="ARBA00022777"/>
    </source>
</evidence>
<proteinExistence type="inferred from homology"/>